<accession>A0ABQ0PDI3</accession>
<proteinExistence type="inferred from homology"/>
<evidence type="ECO:0000313" key="3">
    <source>
        <dbReference type="EMBL" id="GBQ33698.1"/>
    </source>
</evidence>
<dbReference type="RefSeq" id="WP_264813522.1">
    <property type="nucleotide sequence ID" value="NZ_BAQP01000601.1"/>
</dbReference>
<organism evidence="3 4">
    <name type="scientific">Gluconacetobacter sacchari DSM 12717</name>
    <dbReference type="NCBI Taxonomy" id="1307940"/>
    <lineage>
        <taxon>Bacteria</taxon>
        <taxon>Pseudomonadati</taxon>
        <taxon>Pseudomonadota</taxon>
        <taxon>Alphaproteobacteria</taxon>
        <taxon>Acetobacterales</taxon>
        <taxon>Acetobacteraceae</taxon>
        <taxon>Gluconacetobacter</taxon>
    </lineage>
</organism>
<dbReference type="Gene3D" id="1.10.10.10">
    <property type="entry name" value="Winged helix-like DNA-binding domain superfamily/Winged helix DNA-binding domain"/>
    <property type="match status" value="1"/>
</dbReference>
<dbReference type="Proteomes" id="UP001060895">
    <property type="component" value="Unassembled WGS sequence"/>
</dbReference>
<sequence length="118" mass="13053">MDDQMARSDINRSGEMEVFVRVVEQGGFSAAARLCRMTPSAVSKLVARLEARLGARLVSRSTRRFQLTPEGCAFYERATRILADMTMPNAMPEPGSGRSGAFVSIPARPMPRMCLRRS</sequence>
<protein>
    <submittedName>
        <fullName evidence="3">Transcriptional regulator</fullName>
    </submittedName>
</protein>
<feature type="domain" description="HTH lysR-type" evidence="2">
    <location>
        <begin position="16"/>
        <end position="68"/>
    </location>
</feature>
<dbReference type="Pfam" id="PF00126">
    <property type="entry name" value="HTH_1"/>
    <property type="match status" value="1"/>
</dbReference>
<comment type="caution">
    <text evidence="3">The sequence shown here is derived from an EMBL/GenBank/DDBJ whole genome shotgun (WGS) entry which is preliminary data.</text>
</comment>
<dbReference type="PANTHER" id="PTHR30537:SF71">
    <property type="entry name" value="TRANSCRIPTIONAL REGULATORY PROTEIN"/>
    <property type="match status" value="1"/>
</dbReference>
<dbReference type="PANTHER" id="PTHR30537">
    <property type="entry name" value="HTH-TYPE TRANSCRIPTIONAL REGULATOR"/>
    <property type="match status" value="1"/>
</dbReference>
<keyword evidence="4" id="KW-1185">Reference proteome</keyword>
<dbReference type="InterPro" id="IPR000847">
    <property type="entry name" value="LysR_HTH_N"/>
</dbReference>
<name>A0ABQ0PDI3_9PROT</name>
<evidence type="ECO:0000313" key="4">
    <source>
        <dbReference type="Proteomes" id="UP001060895"/>
    </source>
</evidence>
<dbReference type="PROSITE" id="PS50931">
    <property type="entry name" value="HTH_LYSR"/>
    <property type="match status" value="1"/>
</dbReference>
<dbReference type="InterPro" id="IPR058163">
    <property type="entry name" value="LysR-type_TF_proteobact-type"/>
</dbReference>
<comment type="similarity">
    <text evidence="1">Belongs to the LysR transcriptional regulatory family.</text>
</comment>
<evidence type="ECO:0000259" key="2">
    <source>
        <dbReference type="PROSITE" id="PS50931"/>
    </source>
</evidence>
<dbReference type="InterPro" id="IPR036388">
    <property type="entry name" value="WH-like_DNA-bd_sf"/>
</dbReference>
<reference evidence="3" key="1">
    <citation type="submission" date="2013-04" db="EMBL/GenBank/DDBJ databases">
        <title>The genome sequencing project of 58 acetic acid bacteria.</title>
        <authorList>
            <person name="Okamoto-Kainuma A."/>
            <person name="Ishikawa M."/>
            <person name="Umino S."/>
            <person name="Koizumi Y."/>
            <person name="Shiwa Y."/>
            <person name="Yoshikawa H."/>
            <person name="Matsutani M."/>
            <person name="Matsushita K."/>
        </authorList>
    </citation>
    <scope>NUCLEOTIDE SEQUENCE</scope>
    <source>
        <strain evidence="3">DSM 12717</strain>
    </source>
</reference>
<dbReference type="SUPFAM" id="SSF46785">
    <property type="entry name" value="Winged helix' DNA-binding domain"/>
    <property type="match status" value="1"/>
</dbReference>
<dbReference type="EMBL" id="BAQP01000601">
    <property type="protein sequence ID" value="GBQ33698.1"/>
    <property type="molecule type" value="Genomic_DNA"/>
</dbReference>
<dbReference type="InterPro" id="IPR036390">
    <property type="entry name" value="WH_DNA-bd_sf"/>
</dbReference>
<evidence type="ECO:0000256" key="1">
    <source>
        <dbReference type="ARBA" id="ARBA00009437"/>
    </source>
</evidence>
<gene>
    <name evidence="3" type="ORF">AA12717_4162</name>
</gene>